<reference evidence="2 3" key="1">
    <citation type="journal article" date="2006" name="Science">
        <title>Genome of rice cluster I archaea -- the key methane producers in the rice rhizosphere.</title>
        <authorList>
            <person name="Erkel C."/>
            <person name="Kube M."/>
            <person name="Reinhardt R."/>
            <person name="Liesack W."/>
        </authorList>
    </citation>
    <scope>NUCLEOTIDE SEQUENCE [LARGE SCALE GENOMIC DNA]</scope>
    <source>
        <strain evidence="3">DSM 22066 / NBRC 105507 / MRE50</strain>
    </source>
</reference>
<name>Q0W0K2_METAR</name>
<evidence type="ECO:0000313" key="3">
    <source>
        <dbReference type="Proteomes" id="UP000000663"/>
    </source>
</evidence>
<proteinExistence type="predicted"/>
<dbReference type="eggNOG" id="arCOG11645">
    <property type="taxonomic scope" value="Archaea"/>
</dbReference>
<evidence type="ECO:0000313" key="2">
    <source>
        <dbReference type="EMBL" id="CAJ38091.1"/>
    </source>
</evidence>
<dbReference type="GeneID" id="5143488"/>
<feature type="compositionally biased region" description="Basic and acidic residues" evidence="1">
    <location>
        <begin position="15"/>
        <end position="35"/>
    </location>
</feature>
<dbReference type="AlphaFoldDB" id="Q0W0K2"/>
<feature type="compositionally biased region" description="Basic residues" evidence="1">
    <location>
        <begin position="1"/>
        <end position="11"/>
    </location>
</feature>
<evidence type="ECO:0000256" key="1">
    <source>
        <dbReference type="SAM" id="MobiDB-lite"/>
    </source>
</evidence>
<dbReference type="KEGG" id="rci:RRC377"/>
<dbReference type="EMBL" id="AM114193">
    <property type="protein sequence ID" value="CAJ38091.1"/>
    <property type="molecule type" value="Genomic_DNA"/>
</dbReference>
<protein>
    <submittedName>
        <fullName evidence="2">Uncharacterized protein</fullName>
    </submittedName>
</protein>
<gene>
    <name evidence="2" type="ORF">RRC377</name>
</gene>
<feature type="compositionally biased region" description="Basic and acidic residues" evidence="1">
    <location>
        <begin position="83"/>
        <end position="106"/>
    </location>
</feature>
<keyword evidence="3" id="KW-1185">Reference proteome</keyword>
<accession>Q0W0K2</accession>
<dbReference type="Proteomes" id="UP000000663">
    <property type="component" value="Chromosome"/>
</dbReference>
<dbReference type="RefSeq" id="WP_012034500.1">
    <property type="nucleotide sequence ID" value="NC_009464.1"/>
</dbReference>
<feature type="region of interest" description="Disordered" evidence="1">
    <location>
        <begin position="1"/>
        <end position="35"/>
    </location>
</feature>
<sequence length="112" mass="12897">MAEQQKRRKQPPGKPPDEGRDPYVAPRDEEGASEEVVRKGKLYYATENVPRWPTASANRQYIATPEEMQEIQHGAVTWIDAASSDKDDNDNIDREHRHGHRSRDSRPANYEL</sequence>
<organism evidence="2 3">
    <name type="scientific">Methanocella arvoryzae (strain DSM 22066 / NBRC 105507 / MRE50)</name>
    <dbReference type="NCBI Taxonomy" id="351160"/>
    <lineage>
        <taxon>Archaea</taxon>
        <taxon>Methanobacteriati</taxon>
        <taxon>Methanobacteriota</taxon>
        <taxon>Stenosarchaea group</taxon>
        <taxon>Methanomicrobia</taxon>
        <taxon>Methanocellales</taxon>
        <taxon>Methanocellaceae</taxon>
        <taxon>Methanocella</taxon>
    </lineage>
</organism>
<dbReference type="OrthoDB" id="376309at2157"/>
<feature type="region of interest" description="Disordered" evidence="1">
    <location>
        <begin position="82"/>
        <end position="112"/>
    </location>
</feature>